<feature type="region of interest" description="Disordered" evidence="6">
    <location>
        <begin position="1"/>
        <end position="35"/>
    </location>
</feature>
<comment type="caution">
    <text evidence="8">The sequence shown here is derived from an EMBL/GenBank/DDBJ whole genome shotgun (WGS) entry which is preliminary data.</text>
</comment>
<dbReference type="Gene3D" id="3.40.50.300">
    <property type="entry name" value="P-loop containing nucleotide triphosphate hydrolases"/>
    <property type="match status" value="1"/>
</dbReference>
<evidence type="ECO:0000256" key="5">
    <source>
        <dbReference type="ARBA" id="ARBA00023134"/>
    </source>
</evidence>
<sequence>MSSLSSSSSDLGRTESTGNQRRRRSEGSIGPPPRLPSSPEFLCILSLSLTSSETANLAEVPLRCLSLSLLNEWFELEFVGNNLLLFYGNCWDFRGARKMKLVEKGRKYFDEMLVLDINPTQMHYACIVDLLGRASLLVMVVDARDPLFYRCPDLEAYAREIDEHKRTLLLINKADLLPFFVRDKWAKYFRLHGILFVFWSSKAASAALEGKTLRFPTEIQNSLQESGDADTKIYGREELLARLQAEAEEIAMTRRSSCSSCAHSPGENVAGNTSKSVIVGFVGYPNVGKSSTINALVGEKRTGVTSTPGKTKHFQTFIMSDELTLCDCPGLVFPSFTSSRYEMIASGVLPIDRMTEHREAVQVVANRVPRHVIDDVYNITLPKPKPYEPQSRPPSAAEFLRAYCASRGYVASSGLPDETRAARQILKDYIDGKLPHFELPSGMANDRTDLEAAAAASSLEMHESDTSDTESPPNSEDESGPSLEHILNDLNSFDMANGLGPRKVPVQKKPANASHKQHKKPQRTKNRLWRVQNDDGDGMPVVRVFQKPVNTGPVKVG</sequence>
<dbReference type="InterPro" id="IPR043358">
    <property type="entry name" value="GNL1-like"/>
</dbReference>
<organism evidence="8 9">
    <name type="scientific">Actinidia rufa</name>
    <dbReference type="NCBI Taxonomy" id="165716"/>
    <lineage>
        <taxon>Eukaryota</taxon>
        <taxon>Viridiplantae</taxon>
        <taxon>Streptophyta</taxon>
        <taxon>Embryophyta</taxon>
        <taxon>Tracheophyta</taxon>
        <taxon>Spermatophyta</taxon>
        <taxon>Magnoliopsida</taxon>
        <taxon>eudicotyledons</taxon>
        <taxon>Gunneridae</taxon>
        <taxon>Pentapetalae</taxon>
        <taxon>asterids</taxon>
        <taxon>Ericales</taxon>
        <taxon>Actinidiaceae</taxon>
        <taxon>Actinidia</taxon>
    </lineage>
</organism>
<keyword evidence="9" id="KW-1185">Reference proteome</keyword>
<dbReference type="FunFam" id="3.40.50.300:FF:001151">
    <property type="entry name" value="Large subunit GTPase 1"/>
    <property type="match status" value="1"/>
</dbReference>
<dbReference type="EMBL" id="BJWL01000028">
    <property type="protein sequence ID" value="GFZ20269.1"/>
    <property type="molecule type" value="Genomic_DNA"/>
</dbReference>
<protein>
    <submittedName>
        <fullName evidence="8">P-loop containing nucleoside triphosphate hydrolases superfamily protein</fullName>
    </submittedName>
</protein>
<dbReference type="GO" id="GO:0005829">
    <property type="term" value="C:cytosol"/>
    <property type="evidence" value="ECO:0007669"/>
    <property type="project" value="TreeGrafter"/>
</dbReference>
<accession>A0A7J0HB16</accession>
<evidence type="ECO:0000313" key="8">
    <source>
        <dbReference type="EMBL" id="GFZ20269.1"/>
    </source>
</evidence>
<feature type="domain" description="G" evidence="7">
    <location>
        <begin position="279"/>
        <end position="348"/>
    </location>
</feature>
<evidence type="ECO:0000256" key="4">
    <source>
        <dbReference type="ARBA" id="ARBA00022801"/>
    </source>
</evidence>
<dbReference type="AlphaFoldDB" id="A0A7J0HB16"/>
<evidence type="ECO:0000256" key="6">
    <source>
        <dbReference type="SAM" id="MobiDB-lite"/>
    </source>
</evidence>
<reference evidence="8 9" key="1">
    <citation type="submission" date="2019-07" db="EMBL/GenBank/DDBJ databases">
        <title>De Novo Assembly of kiwifruit Actinidia rufa.</title>
        <authorList>
            <person name="Sugita-Konishi S."/>
            <person name="Sato K."/>
            <person name="Mori E."/>
            <person name="Abe Y."/>
            <person name="Kisaki G."/>
            <person name="Hamano K."/>
            <person name="Suezawa K."/>
            <person name="Otani M."/>
            <person name="Fukuda T."/>
            <person name="Manabe T."/>
            <person name="Gomi K."/>
            <person name="Tabuchi M."/>
            <person name="Akimitsu K."/>
            <person name="Kataoka I."/>
        </authorList>
    </citation>
    <scope>NUCLEOTIDE SEQUENCE [LARGE SCALE GENOMIC DNA]</scope>
    <source>
        <strain evidence="9">cv. Fuchu</strain>
    </source>
</reference>
<dbReference type="InterPro" id="IPR027417">
    <property type="entry name" value="P-loop_NTPase"/>
</dbReference>
<dbReference type="GO" id="GO:0003924">
    <property type="term" value="F:GTPase activity"/>
    <property type="evidence" value="ECO:0007669"/>
    <property type="project" value="InterPro"/>
</dbReference>
<dbReference type="PANTHER" id="PTHR45709">
    <property type="entry name" value="LARGE SUBUNIT GTPASE 1 HOMOLOG-RELATED"/>
    <property type="match status" value="1"/>
</dbReference>
<gene>
    <name evidence="8" type="ORF">Acr_28g0009740</name>
</gene>
<dbReference type="Pfam" id="PF01926">
    <property type="entry name" value="MMR_HSR1"/>
    <property type="match status" value="1"/>
</dbReference>
<keyword evidence="3" id="KW-0547">Nucleotide-binding</keyword>
<dbReference type="CDD" id="cd01857">
    <property type="entry name" value="HSR1_MMR1"/>
    <property type="match status" value="1"/>
</dbReference>
<keyword evidence="2" id="KW-0963">Cytoplasm</keyword>
<evidence type="ECO:0000256" key="1">
    <source>
        <dbReference type="ARBA" id="ARBA00004496"/>
    </source>
</evidence>
<dbReference type="PANTHER" id="PTHR45709:SF2">
    <property type="entry name" value="LARGE SUBUNIT GTPASE 1 HOMOLOG"/>
    <property type="match status" value="1"/>
</dbReference>
<dbReference type="OrthoDB" id="61815at2759"/>
<name>A0A7J0HB16_9ERIC</name>
<keyword evidence="5" id="KW-0342">GTP-binding</keyword>
<proteinExistence type="predicted"/>
<evidence type="ECO:0000256" key="3">
    <source>
        <dbReference type="ARBA" id="ARBA00022741"/>
    </source>
</evidence>
<evidence type="ECO:0000259" key="7">
    <source>
        <dbReference type="Pfam" id="PF01926"/>
    </source>
</evidence>
<dbReference type="GO" id="GO:0005525">
    <property type="term" value="F:GTP binding"/>
    <property type="evidence" value="ECO:0007669"/>
    <property type="project" value="UniProtKB-KW"/>
</dbReference>
<comment type="subcellular location">
    <subcellularLocation>
        <location evidence="1">Cytoplasm</location>
    </subcellularLocation>
</comment>
<dbReference type="Gene3D" id="1.10.1580.10">
    <property type="match status" value="1"/>
</dbReference>
<feature type="compositionally biased region" description="Polar residues" evidence="6">
    <location>
        <begin position="10"/>
        <end position="19"/>
    </location>
</feature>
<dbReference type="InterPro" id="IPR023179">
    <property type="entry name" value="GTP-bd_ortho_bundle_sf"/>
</dbReference>
<dbReference type="FunFam" id="1.10.1580.10:FF:000008">
    <property type="entry name" value="Large subunit GTPase 1"/>
    <property type="match status" value="1"/>
</dbReference>
<dbReference type="Proteomes" id="UP000585474">
    <property type="component" value="Unassembled WGS sequence"/>
</dbReference>
<feature type="region of interest" description="Disordered" evidence="6">
    <location>
        <begin position="454"/>
        <end position="557"/>
    </location>
</feature>
<dbReference type="PRINTS" id="PR00326">
    <property type="entry name" value="GTP1OBG"/>
</dbReference>
<feature type="compositionally biased region" description="Basic residues" evidence="6">
    <location>
        <begin position="515"/>
        <end position="528"/>
    </location>
</feature>
<dbReference type="InterPro" id="IPR006073">
    <property type="entry name" value="GTP-bd"/>
</dbReference>
<evidence type="ECO:0000256" key="2">
    <source>
        <dbReference type="ARBA" id="ARBA00022490"/>
    </source>
</evidence>
<evidence type="ECO:0000313" key="9">
    <source>
        <dbReference type="Proteomes" id="UP000585474"/>
    </source>
</evidence>
<dbReference type="SUPFAM" id="SSF52540">
    <property type="entry name" value="P-loop containing nucleoside triphosphate hydrolases"/>
    <property type="match status" value="1"/>
</dbReference>
<keyword evidence="4 8" id="KW-0378">Hydrolase</keyword>